<sequence length="690" mass="76549">MADSLPDEIISEILSPALKVPEHMYSDLSPTSPFAKYSVSSSAALLVCKAWLRVATPLLYACVVIRSKAQCRALHDALRKNPDLGRFIKKLRVEGGFSASMNEILKCASKLTDVFLSLQIHSSDSSSGLISGLPLINPTRLILFDDRDNHLKNKAVVQLMDALQGCVKKWTNMHTLVLPYTTLPGAREPLVRALFGFSNLKVVSFLAFHDKVPLLTHLDAIPTLEAIEIRAKRGLKPKKKSAPPPTSKNARISSLLRWAEDQGVPRAKRIYKLPVCPATDPTFCPLACTPGFVADKIWARILFFAMLSLEPRSKSTVPAVAKSHDLMANTKRLRFLLVSKLFCRLGLPYLYREPTILHRSLPQFADRLSTAPTIGTHVRELDISVGFAEIAGTAESFARIFRHTPRLRCLNGNGVVRLTYTDLCVLGNTAGATLEEMSGISLAPPVIGNASRSPAVLAKFTALKILTWYISSSSQMPPFFSSTGTVPTHALPALEFLTLKSPDTLPVFSQMQLPSLRRVSMNIRASMFPRASGLITDFLRAHGAKLLTLRTEHPVFDDVALLTLCPNITTFGCRVGAKADFSVKDLGVSKMDEAFKHICLTTLLLNRYADSSKTREDQAWTEIFAELEAALERFPALREIRSMSYEWPTTEHAISRSVWVQAAESLLKRDIKLKDKTNAEWHPRLKVTRR</sequence>
<dbReference type="EMBL" id="JACAZH010000032">
    <property type="protein sequence ID" value="KAF7338898.1"/>
    <property type="molecule type" value="Genomic_DNA"/>
</dbReference>
<dbReference type="AlphaFoldDB" id="A0A8H6XCP6"/>
<protein>
    <submittedName>
        <fullName evidence="1">F-box domain-containing protein</fullName>
    </submittedName>
</protein>
<accession>A0A8H6XCP6</accession>
<comment type="caution">
    <text evidence="1">The sequence shown here is derived from an EMBL/GenBank/DDBJ whole genome shotgun (WGS) entry which is preliminary data.</text>
</comment>
<proteinExistence type="predicted"/>
<evidence type="ECO:0000313" key="2">
    <source>
        <dbReference type="Proteomes" id="UP000623467"/>
    </source>
</evidence>
<organism evidence="1 2">
    <name type="scientific">Mycena sanguinolenta</name>
    <dbReference type="NCBI Taxonomy" id="230812"/>
    <lineage>
        <taxon>Eukaryota</taxon>
        <taxon>Fungi</taxon>
        <taxon>Dikarya</taxon>
        <taxon>Basidiomycota</taxon>
        <taxon>Agaricomycotina</taxon>
        <taxon>Agaricomycetes</taxon>
        <taxon>Agaricomycetidae</taxon>
        <taxon>Agaricales</taxon>
        <taxon>Marasmiineae</taxon>
        <taxon>Mycenaceae</taxon>
        <taxon>Mycena</taxon>
    </lineage>
</organism>
<gene>
    <name evidence="1" type="ORF">MSAN_02213000</name>
</gene>
<reference evidence="1" key="1">
    <citation type="submission" date="2020-05" db="EMBL/GenBank/DDBJ databases">
        <title>Mycena genomes resolve the evolution of fungal bioluminescence.</title>
        <authorList>
            <person name="Tsai I.J."/>
        </authorList>
    </citation>
    <scope>NUCLEOTIDE SEQUENCE</scope>
    <source>
        <strain evidence="1">160909Yilan</strain>
    </source>
</reference>
<dbReference type="OrthoDB" id="2786563at2759"/>
<evidence type="ECO:0000313" key="1">
    <source>
        <dbReference type="EMBL" id="KAF7338898.1"/>
    </source>
</evidence>
<name>A0A8H6XCP6_9AGAR</name>
<dbReference type="Proteomes" id="UP000623467">
    <property type="component" value="Unassembled WGS sequence"/>
</dbReference>
<keyword evidence="2" id="KW-1185">Reference proteome</keyword>